<dbReference type="GO" id="GO:0050821">
    <property type="term" value="P:protein stabilization"/>
    <property type="evidence" value="ECO:0007669"/>
    <property type="project" value="EnsemblPlants"/>
</dbReference>
<organism evidence="7 8">
    <name type="scientific">Physcomitrium patens</name>
    <name type="common">Spreading-leaved earth moss</name>
    <name type="synonym">Physcomitrella patens</name>
    <dbReference type="NCBI Taxonomy" id="3218"/>
    <lineage>
        <taxon>Eukaryota</taxon>
        <taxon>Viridiplantae</taxon>
        <taxon>Streptophyta</taxon>
        <taxon>Embryophyta</taxon>
        <taxon>Bryophyta</taxon>
        <taxon>Bryophytina</taxon>
        <taxon>Bryopsida</taxon>
        <taxon>Funariidae</taxon>
        <taxon>Funariales</taxon>
        <taxon>Funariaceae</taxon>
        <taxon>Physcomitrium</taxon>
    </lineage>
</organism>
<dbReference type="AlphaFoldDB" id="A0A7I4AIV4"/>
<dbReference type="PANTHER" id="PTHR43226:SF4">
    <property type="entry name" value="XAA-PRO AMINOPEPTIDASE 3"/>
    <property type="match status" value="1"/>
</dbReference>
<dbReference type="PANTHER" id="PTHR43226">
    <property type="entry name" value="XAA-PRO AMINOPEPTIDASE 3"/>
    <property type="match status" value="1"/>
</dbReference>
<keyword evidence="5" id="KW-0464">Manganese</keyword>
<evidence type="ECO:0000256" key="1">
    <source>
        <dbReference type="ARBA" id="ARBA00001936"/>
    </source>
</evidence>
<dbReference type="SUPFAM" id="SSF53092">
    <property type="entry name" value="Creatinase/prolidase N-terminal domain"/>
    <property type="match status" value="1"/>
</dbReference>
<dbReference type="Pfam" id="PF05195">
    <property type="entry name" value="AMP_N"/>
    <property type="match status" value="1"/>
</dbReference>
<reference evidence="7 8" key="2">
    <citation type="journal article" date="2018" name="Plant J.">
        <title>The Physcomitrella patens chromosome-scale assembly reveals moss genome structure and evolution.</title>
        <authorList>
            <person name="Lang D."/>
            <person name="Ullrich K.K."/>
            <person name="Murat F."/>
            <person name="Fuchs J."/>
            <person name="Jenkins J."/>
            <person name="Haas F.B."/>
            <person name="Piednoel M."/>
            <person name="Gundlach H."/>
            <person name="Van Bel M."/>
            <person name="Meyberg R."/>
            <person name="Vives C."/>
            <person name="Morata J."/>
            <person name="Symeonidi A."/>
            <person name="Hiss M."/>
            <person name="Muchero W."/>
            <person name="Kamisugi Y."/>
            <person name="Saleh O."/>
            <person name="Blanc G."/>
            <person name="Decker E.L."/>
            <person name="van Gessel N."/>
            <person name="Grimwood J."/>
            <person name="Hayes R.D."/>
            <person name="Graham S.W."/>
            <person name="Gunter L.E."/>
            <person name="McDaniel S.F."/>
            <person name="Hoernstein S.N.W."/>
            <person name="Larsson A."/>
            <person name="Li F.W."/>
            <person name="Perroud P.F."/>
            <person name="Phillips J."/>
            <person name="Ranjan P."/>
            <person name="Rokshar D.S."/>
            <person name="Rothfels C.J."/>
            <person name="Schneider L."/>
            <person name="Shu S."/>
            <person name="Stevenson D.W."/>
            <person name="Thummler F."/>
            <person name="Tillich M."/>
            <person name="Villarreal Aguilar J.C."/>
            <person name="Widiez T."/>
            <person name="Wong G.K."/>
            <person name="Wymore A."/>
            <person name="Zhang Y."/>
            <person name="Zimmer A.D."/>
            <person name="Quatrano R.S."/>
            <person name="Mayer K.F.X."/>
            <person name="Goodstein D."/>
            <person name="Casacuberta J.M."/>
            <person name="Vandepoele K."/>
            <person name="Reski R."/>
            <person name="Cuming A.C."/>
            <person name="Tuskan G.A."/>
            <person name="Maumus F."/>
            <person name="Salse J."/>
            <person name="Schmutz J."/>
            <person name="Rensing S.A."/>
        </authorList>
    </citation>
    <scope>NUCLEOTIDE SEQUENCE [LARGE SCALE GENOMIC DNA]</scope>
    <source>
        <strain evidence="7 8">cv. Gransden 2004</strain>
    </source>
</reference>
<sequence length="522" mass="59172">MRMKSCKEVERLLSGKFGHMLARMAAWRSLVPVSWRLCCREVSSTQKIGHENGQYFATRRWYSQPWTAPYDAGQPTSESHPQMLSGDELFPGISLRDFKERRTALRSRLPTESMVILSAASVKQMTDVVPYPFRQDADYLYYTGSQQPEGIAVLYDDADLCMFMPNWDPERETWNGKLAGPDEASRVFGADVTHSLRRLRKVLPDIIRRAKTVFCDLGSLTPVVAELEAFQSALQQGRVRSLNRYSHQQRWVKSPSELNLMREAASITCKAVKRSMQASRAWQHEHLLAATVEYECKRRGAQQMAFPSVVGGGANGSIVHYSRHDKKIDNEALVLMDVGCEYHGYVSDMTRTWPPCGYFTDAKKQVYTIILDVMKECFKMCRPGVTLSQIHSRSVALLWEGLLKLGLVTGPFDLFKFYSFNRTQIGHYLGMDVHDCSTVSLDRPLQPGVVITIEPGLYIPAKQTIPEKFRGIGIRIEDEVLITATGYEILTAEAPKEIEEIEQFLAQSPNDNDLTEKPSLFC</sequence>
<dbReference type="Proteomes" id="UP000006727">
    <property type="component" value="Chromosome 12"/>
</dbReference>
<dbReference type="CDD" id="cd01087">
    <property type="entry name" value="Prolidase"/>
    <property type="match status" value="1"/>
</dbReference>
<dbReference type="Gene3D" id="3.40.350.10">
    <property type="entry name" value="Creatinase/prolidase N-terminal domain"/>
    <property type="match status" value="1"/>
</dbReference>
<dbReference type="GeneID" id="112289748"/>
<dbReference type="SUPFAM" id="SSF55920">
    <property type="entry name" value="Creatinase/aminopeptidase"/>
    <property type="match status" value="1"/>
</dbReference>
<evidence type="ECO:0000259" key="6">
    <source>
        <dbReference type="SMART" id="SM01011"/>
    </source>
</evidence>
<protein>
    <recommendedName>
        <fullName evidence="6">Aminopeptidase P N-terminal domain-containing protein</fullName>
    </recommendedName>
</protein>
<gene>
    <name evidence="7" type="primary">LOC112289748</name>
</gene>
<dbReference type="Gramene" id="Pp3c12_9660V3.5">
    <property type="protein sequence ID" value="Pp3c12_9660V3.5"/>
    <property type="gene ID" value="Pp3c12_9660"/>
</dbReference>
<dbReference type="GO" id="GO:0006508">
    <property type="term" value="P:proteolysis"/>
    <property type="evidence" value="ECO:0000318"/>
    <property type="project" value="GO_Central"/>
</dbReference>
<evidence type="ECO:0000313" key="8">
    <source>
        <dbReference type="Proteomes" id="UP000006727"/>
    </source>
</evidence>
<name>A0A7I4AIV4_PHYPA</name>
<feature type="domain" description="Aminopeptidase P N-terminal" evidence="6">
    <location>
        <begin position="93"/>
        <end position="224"/>
    </location>
</feature>
<dbReference type="EnsemblPlants" id="Pp3c12_9660V3.5">
    <property type="protein sequence ID" value="Pp3c12_9660V3.5"/>
    <property type="gene ID" value="Pp3c12_9660"/>
</dbReference>
<comment type="cofactor">
    <cofactor evidence="1">
        <name>Mn(2+)</name>
        <dbReference type="ChEBI" id="CHEBI:29035"/>
    </cofactor>
</comment>
<evidence type="ECO:0000256" key="5">
    <source>
        <dbReference type="ARBA" id="ARBA00023211"/>
    </source>
</evidence>
<evidence type="ECO:0000256" key="4">
    <source>
        <dbReference type="ARBA" id="ARBA00022801"/>
    </source>
</evidence>
<accession>A0A7I4AIV4</accession>
<dbReference type="GO" id="GO:0005739">
    <property type="term" value="C:mitochondrion"/>
    <property type="evidence" value="ECO:0000318"/>
    <property type="project" value="GO_Central"/>
</dbReference>
<dbReference type="InterPro" id="IPR007865">
    <property type="entry name" value="Aminopep_P_N"/>
</dbReference>
<dbReference type="GO" id="GO:0030145">
    <property type="term" value="F:manganese ion binding"/>
    <property type="evidence" value="ECO:0007669"/>
    <property type="project" value="InterPro"/>
</dbReference>
<evidence type="ECO:0000256" key="2">
    <source>
        <dbReference type="ARBA" id="ARBA00008766"/>
    </source>
</evidence>
<dbReference type="Gramene" id="Pp3c12_9660V3.4">
    <property type="protein sequence ID" value="Pp3c12_9660V3.4"/>
    <property type="gene ID" value="Pp3c12_9660"/>
</dbReference>
<dbReference type="GO" id="GO:0004177">
    <property type="term" value="F:aminopeptidase activity"/>
    <property type="evidence" value="ECO:0000318"/>
    <property type="project" value="GO_Central"/>
</dbReference>
<dbReference type="RefSeq" id="XP_024391023.1">
    <property type="nucleotide sequence ID" value="XM_024535255.2"/>
</dbReference>
<dbReference type="Gramene" id="Pp3c12_9660V3.6">
    <property type="protein sequence ID" value="Pp3c12_9660V3.6"/>
    <property type="gene ID" value="Pp3c12_9660"/>
</dbReference>
<dbReference type="InterPro" id="IPR036005">
    <property type="entry name" value="Creatinase/aminopeptidase-like"/>
</dbReference>
<comment type="similarity">
    <text evidence="2">Belongs to the peptidase M24B family.</text>
</comment>
<dbReference type="SMART" id="SM01011">
    <property type="entry name" value="AMP_N"/>
    <property type="match status" value="1"/>
</dbReference>
<dbReference type="EnsemblPlants" id="Pp3c12_9660V3.4">
    <property type="protein sequence ID" value="Pp3c12_9660V3.4"/>
    <property type="gene ID" value="Pp3c12_9660"/>
</dbReference>
<dbReference type="EnsemblPlants" id="Pp3c12_9660V3.6">
    <property type="protein sequence ID" value="Pp3c12_9660V3.6"/>
    <property type="gene ID" value="Pp3c12_9660"/>
</dbReference>
<evidence type="ECO:0000313" key="7">
    <source>
        <dbReference type="EnsemblPlants" id="Pp3c12_9660V3.6"/>
    </source>
</evidence>
<dbReference type="GO" id="GO:0070006">
    <property type="term" value="F:metalloaminopeptidase activity"/>
    <property type="evidence" value="ECO:0007669"/>
    <property type="project" value="InterPro"/>
</dbReference>
<reference evidence="7" key="3">
    <citation type="submission" date="2020-12" db="UniProtKB">
        <authorList>
            <consortium name="EnsemblPlants"/>
        </authorList>
    </citation>
    <scope>IDENTIFICATION</scope>
</reference>
<dbReference type="Gene3D" id="3.90.230.10">
    <property type="entry name" value="Creatinase/methionine aminopeptidase superfamily"/>
    <property type="match status" value="1"/>
</dbReference>
<dbReference type="EMBL" id="ABEU02000012">
    <property type="status" value="NOT_ANNOTATED_CDS"/>
    <property type="molecule type" value="Genomic_DNA"/>
</dbReference>
<keyword evidence="8" id="KW-1185">Reference proteome</keyword>
<keyword evidence="3" id="KW-0479">Metal-binding</keyword>
<dbReference type="RefSeq" id="XP_024391024.1">
    <property type="nucleotide sequence ID" value="XM_024535256.2"/>
</dbReference>
<reference evidence="7 8" key="1">
    <citation type="journal article" date="2008" name="Science">
        <title>The Physcomitrella genome reveals evolutionary insights into the conquest of land by plants.</title>
        <authorList>
            <person name="Rensing S."/>
            <person name="Lang D."/>
            <person name="Zimmer A."/>
            <person name="Terry A."/>
            <person name="Salamov A."/>
            <person name="Shapiro H."/>
            <person name="Nishiyama T."/>
            <person name="Perroud P.-F."/>
            <person name="Lindquist E."/>
            <person name="Kamisugi Y."/>
            <person name="Tanahashi T."/>
            <person name="Sakakibara K."/>
            <person name="Fujita T."/>
            <person name="Oishi K."/>
            <person name="Shin-I T."/>
            <person name="Kuroki Y."/>
            <person name="Toyoda A."/>
            <person name="Suzuki Y."/>
            <person name="Hashimoto A."/>
            <person name="Yamaguchi K."/>
            <person name="Sugano A."/>
            <person name="Kohara Y."/>
            <person name="Fujiyama A."/>
            <person name="Anterola A."/>
            <person name="Aoki S."/>
            <person name="Ashton N."/>
            <person name="Barbazuk W.B."/>
            <person name="Barker E."/>
            <person name="Bennetzen J."/>
            <person name="Bezanilla M."/>
            <person name="Blankenship R."/>
            <person name="Cho S.H."/>
            <person name="Dutcher S."/>
            <person name="Estelle M."/>
            <person name="Fawcett J.A."/>
            <person name="Gundlach H."/>
            <person name="Hanada K."/>
            <person name="Heyl A."/>
            <person name="Hicks K.A."/>
            <person name="Hugh J."/>
            <person name="Lohr M."/>
            <person name="Mayer K."/>
            <person name="Melkozernov A."/>
            <person name="Murata T."/>
            <person name="Nelson D."/>
            <person name="Pils B."/>
            <person name="Prigge M."/>
            <person name="Reiss B."/>
            <person name="Renner T."/>
            <person name="Rombauts S."/>
            <person name="Rushton P."/>
            <person name="Sanderfoot A."/>
            <person name="Schween G."/>
            <person name="Shiu S.-H."/>
            <person name="Stueber K."/>
            <person name="Theodoulou F.L."/>
            <person name="Tu H."/>
            <person name="Van de Peer Y."/>
            <person name="Verrier P.J."/>
            <person name="Waters E."/>
            <person name="Wood A."/>
            <person name="Yang L."/>
            <person name="Cove D."/>
            <person name="Cuming A."/>
            <person name="Hasebe M."/>
            <person name="Lucas S."/>
            <person name="Mishler D.B."/>
            <person name="Reski R."/>
            <person name="Grigoriev I."/>
            <person name="Quatrano R.S."/>
            <person name="Boore J.L."/>
        </authorList>
    </citation>
    <scope>NUCLEOTIDE SEQUENCE [LARGE SCALE GENOMIC DNA]</scope>
    <source>
        <strain evidence="7 8">cv. Gransden 2004</strain>
    </source>
</reference>
<evidence type="ECO:0000256" key="3">
    <source>
        <dbReference type="ARBA" id="ARBA00022723"/>
    </source>
</evidence>
<dbReference type="InterPro" id="IPR029149">
    <property type="entry name" value="Creatin/AminoP/Spt16_N"/>
</dbReference>
<proteinExistence type="inferred from homology"/>
<dbReference type="InterPro" id="IPR052433">
    <property type="entry name" value="X-Pro_dipept-like"/>
</dbReference>
<dbReference type="InterPro" id="IPR000994">
    <property type="entry name" value="Pept_M24"/>
</dbReference>
<dbReference type="Pfam" id="PF00557">
    <property type="entry name" value="Peptidase_M24"/>
    <property type="match status" value="1"/>
</dbReference>
<keyword evidence="4" id="KW-0378">Hydrolase</keyword>